<feature type="transmembrane region" description="Helical" evidence="1">
    <location>
        <begin position="222"/>
        <end position="244"/>
    </location>
</feature>
<accession>Q096U8</accession>
<keyword evidence="1" id="KW-0812">Transmembrane</keyword>
<feature type="transmembrane region" description="Helical" evidence="1">
    <location>
        <begin position="251"/>
        <end position="271"/>
    </location>
</feature>
<keyword evidence="1" id="KW-0472">Membrane</keyword>
<dbReference type="PANTHER" id="PTHR43471">
    <property type="entry name" value="ABC TRANSPORTER PERMEASE"/>
    <property type="match status" value="1"/>
</dbReference>
<sequence length="326" mass="35261">MLAAAVQGCPLGCLKKRFTGRRPGDLARVRRTLDGLKEIAVIWSAETRRAVRSGRVVVLLGLYSMFSVLVLLIVGSIANALRDEVSARLADSGNGAEAATAVAAEMKKSFLGVLAGNDPAMLEALSQVPVVVLVVFKITLLFLPIYVALMGFDQLSGEVGPRSIRYVTVRARRSSLMMGKFLVQASLLVGLVLVIDLGVFLYARITNPDFTASSLALNLVKYWLAAIVFSLAYVALTTFCSSLFRSPAVSLVFNFVLLFSFWLMDVVGRAYEGQFLGFARFVTPSYYSANLLHPKLSEFGISGLAYAGFALLFLGGAHAVLRARDL</sequence>
<dbReference type="EMBL" id="AAMD01000027">
    <property type="protein sequence ID" value="EAU67794.1"/>
    <property type="molecule type" value="Genomic_DNA"/>
</dbReference>
<dbReference type="Proteomes" id="UP000032702">
    <property type="component" value="Unassembled WGS sequence"/>
</dbReference>
<dbReference type="PATRIC" id="fig|378806.16.peg.7067"/>
<evidence type="ECO:0008006" key="4">
    <source>
        <dbReference type="Google" id="ProtNLM"/>
    </source>
</evidence>
<dbReference type="Pfam" id="PF12679">
    <property type="entry name" value="ABC2_membrane_2"/>
    <property type="match status" value="1"/>
</dbReference>
<feature type="transmembrane region" description="Helical" evidence="1">
    <location>
        <begin position="130"/>
        <end position="152"/>
    </location>
</feature>
<evidence type="ECO:0000256" key="1">
    <source>
        <dbReference type="SAM" id="Phobius"/>
    </source>
</evidence>
<comment type="caution">
    <text evidence="2">The sequence shown here is derived from an EMBL/GenBank/DDBJ whole genome shotgun (WGS) entry which is preliminary data.</text>
</comment>
<dbReference type="GO" id="GO:0005886">
    <property type="term" value="C:plasma membrane"/>
    <property type="evidence" value="ECO:0007669"/>
    <property type="project" value="UniProtKB-SubCell"/>
</dbReference>
<evidence type="ECO:0000313" key="2">
    <source>
        <dbReference type="EMBL" id="EAU67794.1"/>
    </source>
</evidence>
<feature type="transmembrane region" description="Helical" evidence="1">
    <location>
        <begin position="181"/>
        <end position="202"/>
    </location>
</feature>
<protein>
    <recommendedName>
        <fullName evidence="4">ABC transporter permease</fullName>
    </recommendedName>
</protein>
<dbReference type="GO" id="GO:0140359">
    <property type="term" value="F:ABC-type transporter activity"/>
    <property type="evidence" value="ECO:0007669"/>
    <property type="project" value="InterPro"/>
</dbReference>
<feature type="transmembrane region" description="Helical" evidence="1">
    <location>
        <begin position="299"/>
        <end position="321"/>
    </location>
</feature>
<organism evidence="2 3">
    <name type="scientific">Stigmatella aurantiaca (strain DW4/3-1)</name>
    <dbReference type="NCBI Taxonomy" id="378806"/>
    <lineage>
        <taxon>Bacteria</taxon>
        <taxon>Pseudomonadati</taxon>
        <taxon>Myxococcota</taxon>
        <taxon>Myxococcia</taxon>
        <taxon>Myxococcales</taxon>
        <taxon>Cystobacterineae</taxon>
        <taxon>Archangiaceae</taxon>
        <taxon>Stigmatella</taxon>
    </lineage>
</organism>
<evidence type="ECO:0000313" key="3">
    <source>
        <dbReference type="Proteomes" id="UP000032702"/>
    </source>
</evidence>
<keyword evidence="1" id="KW-1133">Transmembrane helix</keyword>
<gene>
    <name evidence="2" type="ORF">STIAU_5043</name>
</gene>
<name>Q096U8_STIAD</name>
<dbReference type="AlphaFoldDB" id="Q096U8"/>
<feature type="transmembrane region" description="Helical" evidence="1">
    <location>
        <begin position="56"/>
        <end position="78"/>
    </location>
</feature>
<reference evidence="2 3" key="1">
    <citation type="submission" date="2006-04" db="EMBL/GenBank/DDBJ databases">
        <authorList>
            <person name="Nierman W.C."/>
        </authorList>
    </citation>
    <scope>NUCLEOTIDE SEQUENCE [LARGE SCALE GENOMIC DNA]</scope>
    <source>
        <strain evidence="2 3">DW4/3-1</strain>
    </source>
</reference>
<proteinExistence type="predicted"/>